<dbReference type="AlphaFoldDB" id="A0A2H1KZB4"/>
<evidence type="ECO:0000313" key="1">
    <source>
        <dbReference type="EMBL" id="SMY05106.1"/>
    </source>
</evidence>
<evidence type="ECO:0000313" key="2">
    <source>
        <dbReference type="Proteomes" id="UP000234433"/>
    </source>
</evidence>
<protein>
    <submittedName>
        <fullName evidence="1">Uncharacterized protein</fullName>
    </submittedName>
</protein>
<dbReference type="EMBL" id="FXZD01000020">
    <property type="protein sequence ID" value="SMY05106.1"/>
    <property type="molecule type" value="Genomic_DNA"/>
</dbReference>
<sequence length="64" mass="6736">MYATCETVGCGNSYRQIAIPDDAGTVICGPCGNPITNITDIKPTEGTVLPTWISEMLQTQNSGS</sequence>
<dbReference type="Proteomes" id="UP000234433">
    <property type="component" value="Unassembled WGS sequence"/>
</dbReference>
<name>A0A2H1KZB4_9MICO</name>
<accession>A0A2H1KZB4</accession>
<proteinExistence type="predicted"/>
<gene>
    <name evidence="1" type="ORF">BANT918_03265</name>
</gene>
<organism evidence="1 2">
    <name type="scientific">Brevibacterium antiquum CNRZ 918</name>
    <dbReference type="NCBI Taxonomy" id="1255637"/>
    <lineage>
        <taxon>Bacteria</taxon>
        <taxon>Bacillati</taxon>
        <taxon>Actinomycetota</taxon>
        <taxon>Actinomycetes</taxon>
        <taxon>Micrococcales</taxon>
        <taxon>Brevibacteriaceae</taxon>
        <taxon>Brevibacterium</taxon>
    </lineage>
</organism>
<reference evidence="1 2" key="1">
    <citation type="submission" date="2017-03" db="EMBL/GenBank/DDBJ databases">
        <authorList>
            <person name="Afonso C.L."/>
            <person name="Miller P.J."/>
            <person name="Scott M.A."/>
            <person name="Spackman E."/>
            <person name="Goraichik I."/>
            <person name="Dimitrov K.M."/>
            <person name="Suarez D.L."/>
            <person name="Swayne D.E."/>
        </authorList>
    </citation>
    <scope>NUCLEOTIDE SEQUENCE [LARGE SCALE GENOMIC DNA]</scope>
    <source>
        <strain evidence="1 2">CNRZ 918</strain>
    </source>
</reference>